<dbReference type="AlphaFoldDB" id="A0A0F9JID5"/>
<proteinExistence type="predicted"/>
<dbReference type="EMBL" id="LAZR01011361">
    <property type="protein sequence ID" value="KKM62116.1"/>
    <property type="molecule type" value="Genomic_DNA"/>
</dbReference>
<organism evidence="1">
    <name type="scientific">marine sediment metagenome</name>
    <dbReference type="NCBI Taxonomy" id="412755"/>
    <lineage>
        <taxon>unclassified sequences</taxon>
        <taxon>metagenomes</taxon>
        <taxon>ecological metagenomes</taxon>
    </lineage>
</organism>
<evidence type="ECO:0000313" key="1">
    <source>
        <dbReference type="EMBL" id="KKM62116.1"/>
    </source>
</evidence>
<comment type="caution">
    <text evidence="1">The sequence shown here is derived from an EMBL/GenBank/DDBJ whole genome shotgun (WGS) entry which is preliminary data.</text>
</comment>
<accession>A0A0F9JID5</accession>
<protein>
    <submittedName>
        <fullName evidence="1">Uncharacterized protein</fullName>
    </submittedName>
</protein>
<name>A0A0F9JID5_9ZZZZ</name>
<sequence>MNISSMGICCEACAAVLRSRGEPQRWSERIHGVTMCPNCAKIVKAFLALQVHAPEEVES</sequence>
<reference evidence="1" key="1">
    <citation type="journal article" date="2015" name="Nature">
        <title>Complex archaea that bridge the gap between prokaryotes and eukaryotes.</title>
        <authorList>
            <person name="Spang A."/>
            <person name="Saw J.H."/>
            <person name="Jorgensen S.L."/>
            <person name="Zaremba-Niedzwiedzka K."/>
            <person name="Martijn J."/>
            <person name="Lind A.E."/>
            <person name="van Eijk R."/>
            <person name="Schleper C."/>
            <person name="Guy L."/>
            <person name="Ettema T.J."/>
        </authorList>
    </citation>
    <scope>NUCLEOTIDE SEQUENCE</scope>
</reference>
<gene>
    <name evidence="1" type="ORF">LCGC14_1524960</name>
</gene>